<name>A0A170PBC8_9CAUD</name>
<proteinExistence type="predicted"/>
<dbReference type="EMBL" id="LN889756">
    <property type="protein sequence ID" value="CUR50721.1"/>
    <property type="molecule type" value="Genomic_DNA"/>
</dbReference>
<gene>
    <name evidence="1" type="ORF">SHL_00031</name>
</gene>
<dbReference type="Pfam" id="PF11123">
    <property type="entry name" value="DNA_Packaging_2"/>
    <property type="match status" value="1"/>
</dbReference>
<accession>A0A170PBC8</accession>
<reference evidence="2" key="1">
    <citation type="submission" date="2015-10" db="EMBL/GenBank/DDBJ databases">
        <authorList>
            <person name="Millard A."/>
        </authorList>
    </citation>
    <scope>NUCLEOTIDE SEQUENCE [LARGE SCALE GENOMIC DNA]</scope>
</reference>
<protein>
    <submittedName>
        <fullName evidence="1">DNA packaging protein</fullName>
    </submittedName>
</protein>
<keyword evidence="2" id="KW-1185">Reference proteome</keyword>
<dbReference type="InterPro" id="IPR024345">
    <property type="entry name" value="DNA_matur_Phage_T7-like"/>
</dbReference>
<dbReference type="Proteomes" id="UP000273619">
    <property type="component" value="Segment"/>
</dbReference>
<organism evidence="1 2">
    <name type="scientific">Pseudomonas phage shl2</name>
    <dbReference type="NCBI Taxonomy" id="1729933"/>
    <lineage>
        <taxon>Viruses</taxon>
        <taxon>Duplodnaviria</taxon>
        <taxon>Heunggongvirae</taxon>
        <taxon>Uroviricota</taxon>
        <taxon>Caudoviricetes</taxon>
        <taxon>Autographivirales</taxon>
        <taxon>Autotranscriptaviridae</taxon>
        <taxon>Studiervirinae</taxon>
        <taxon>Hennigervirus</taxon>
        <taxon>Hennigervirus shl2</taxon>
        <taxon>Ghunavirus shl2</taxon>
    </lineage>
</organism>
<sequence length="85" mass="9495">MSDQTLEKLLEALDTVAARSMLADLKDEAKRTPQLYNAVGKLLERHKFTIAKLKPDESLLGDLADALKEVPDLTDDELYGSDVRH</sequence>
<evidence type="ECO:0000313" key="1">
    <source>
        <dbReference type="EMBL" id="CUR50721.1"/>
    </source>
</evidence>
<evidence type="ECO:0000313" key="2">
    <source>
        <dbReference type="Proteomes" id="UP000273619"/>
    </source>
</evidence>